<dbReference type="Proteomes" id="UP001169066">
    <property type="component" value="Unassembled WGS sequence"/>
</dbReference>
<feature type="transmembrane region" description="Helical" evidence="1">
    <location>
        <begin position="118"/>
        <end position="138"/>
    </location>
</feature>
<keyword evidence="1" id="KW-0812">Transmembrane</keyword>
<reference evidence="2" key="1">
    <citation type="submission" date="2023-01" db="EMBL/GenBank/DDBJ databases">
        <title>Sulfurovum sp. XTW-4 genome assembly.</title>
        <authorList>
            <person name="Wang J."/>
        </authorList>
    </citation>
    <scope>NUCLEOTIDE SEQUENCE</scope>
    <source>
        <strain evidence="2">XTW-4</strain>
    </source>
</reference>
<evidence type="ECO:0000313" key="2">
    <source>
        <dbReference type="EMBL" id="MDM5264109.1"/>
    </source>
</evidence>
<feature type="transmembrane region" description="Helical" evidence="1">
    <location>
        <begin position="16"/>
        <end position="43"/>
    </location>
</feature>
<proteinExistence type="predicted"/>
<organism evidence="2 3">
    <name type="scientific">Sulfurovum xiamenensis</name>
    <dbReference type="NCBI Taxonomy" id="3019066"/>
    <lineage>
        <taxon>Bacteria</taxon>
        <taxon>Pseudomonadati</taxon>
        <taxon>Campylobacterota</taxon>
        <taxon>Epsilonproteobacteria</taxon>
        <taxon>Campylobacterales</taxon>
        <taxon>Sulfurovaceae</taxon>
        <taxon>Sulfurovum</taxon>
    </lineage>
</organism>
<name>A0ABT7QU61_9BACT</name>
<keyword evidence="3" id="KW-1185">Reference proteome</keyword>
<feature type="transmembrane region" description="Helical" evidence="1">
    <location>
        <begin position="63"/>
        <end position="80"/>
    </location>
</feature>
<sequence>MENVYEQQAQKIKVPVVAWIIFIISFLGIVGLLSFLAVILGYLSVDDPHMKEYYASLGVIDHLKVIINPILAFVASFMLIRKKLIAVKLFWAYAFFYIISQIYNLMKSGTNIMSLSESGGIAAHVLGLLWVIFLVYYSNRMAKQGLLKP</sequence>
<evidence type="ECO:0000313" key="3">
    <source>
        <dbReference type="Proteomes" id="UP001169066"/>
    </source>
</evidence>
<accession>A0ABT7QU61</accession>
<dbReference type="EMBL" id="JAQIBC010000005">
    <property type="protein sequence ID" value="MDM5264109.1"/>
    <property type="molecule type" value="Genomic_DNA"/>
</dbReference>
<evidence type="ECO:0000256" key="1">
    <source>
        <dbReference type="SAM" id="Phobius"/>
    </source>
</evidence>
<keyword evidence="1" id="KW-0472">Membrane</keyword>
<comment type="caution">
    <text evidence="2">The sequence shown here is derived from an EMBL/GenBank/DDBJ whole genome shotgun (WGS) entry which is preliminary data.</text>
</comment>
<gene>
    <name evidence="2" type="ORF">PF327_07885</name>
</gene>
<keyword evidence="1" id="KW-1133">Transmembrane helix</keyword>
<evidence type="ECO:0008006" key="4">
    <source>
        <dbReference type="Google" id="ProtNLM"/>
    </source>
</evidence>
<feature type="transmembrane region" description="Helical" evidence="1">
    <location>
        <begin position="87"/>
        <end position="106"/>
    </location>
</feature>
<protein>
    <recommendedName>
        <fullName evidence="4">DUF2569 domain-containing protein</fullName>
    </recommendedName>
</protein>
<dbReference type="RefSeq" id="WP_289402052.1">
    <property type="nucleotide sequence ID" value="NZ_JAQIBC010000005.1"/>
</dbReference>